<dbReference type="InterPro" id="IPR057666">
    <property type="entry name" value="DrpA_SLOG"/>
</dbReference>
<protein>
    <submittedName>
        <fullName evidence="4">DNA protecting protein DprA</fullName>
    </submittedName>
</protein>
<reference evidence="4 5" key="1">
    <citation type="journal article" date="2016" name="Nat. Commun.">
        <title>Thousands of microbial genomes shed light on interconnected biogeochemical processes in an aquifer system.</title>
        <authorList>
            <person name="Anantharaman K."/>
            <person name="Brown C.T."/>
            <person name="Hug L.A."/>
            <person name="Sharon I."/>
            <person name="Castelle C.J."/>
            <person name="Probst A.J."/>
            <person name="Thomas B.C."/>
            <person name="Singh A."/>
            <person name="Wilkins M.J."/>
            <person name="Karaoz U."/>
            <person name="Brodie E.L."/>
            <person name="Williams K.H."/>
            <person name="Hubbard S.S."/>
            <person name="Banfield J.F."/>
        </authorList>
    </citation>
    <scope>NUCLEOTIDE SEQUENCE [LARGE SCALE GENOMIC DNA]</scope>
</reference>
<comment type="caution">
    <text evidence="4">The sequence shown here is derived from an EMBL/GenBank/DDBJ whole genome shotgun (WGS) entry which is preliminary data.</text>
</comment>
<dbReference type="InterPro" id="IPR010994">
    <property type="entry name" value="RuvA_2-like"/>
</dbReference>
<dbReference type="AlphaFoldDB" id="A0A1F7X0I9"/>
<dbReference type="PANTHER" id="PTHR43022">
    <property type="entry name" value="PROTEIN SMF"/>
    <property type="match status" value="1"/>
</dbReference>
<evidence type="ECO:0000259" key="2">
    <source>
        <dbReference type="Pfam" id="PF02481"/>
    </source>
</evidence>
<accession>A0A1F7X0I9</accession>
<feature type="domain" description="Smf/DprA SLOG" evidence="2">
    <location>
        <begin position="77"/>
        <end position="287"/>
    </location>
</feature>
<gene>
    <name evidence="4" type="ORF">A2Z67_06405</name>
</gene>
<proteinExistence type="inferred from homology"/>
<name>A0A1F7X0I9_9BACT</name>
<dbReference type="InterPro" id="IPR036388">
    <property type="entry name" value="WH-like_DNA-bd_sf"/>
</dbReference>
<dbReference type="Gene3D" id="3.40.50.450">
    <property type="match status" value="1"/>
</dbReference>
<dbReference type="GO" id="GO:0009294">
    <property type="term" value="P:DNA-mediated transformation"/>
    <property type="evidence" value="ECO:0007669"/>
    <property type="project" value="InterPro"/>
</dbReference>
<dbReference type="PANTHER" id="PTHR43022:SF1">
    <property type="entry name" value="PROTEIN SMF"/>
    <property type="match status" value="1"/>
</dbReference>
<sequence length="360" mass="39623">MNERNYLAAVYSFNYFGPVRTKLLISFFGSAKGIWNTSRKNLLEVGISERSVQKFVEYRRNFDLKRYFIRLKNLSIKFLTINDKDYPQNLKGLADAPLVLYYRGTIKKSDKNAVAIVGSRKITSYGREVTNKFATELASYGITVVSGLAFGVDVAAHKACLEAGGRAIAVLASGLDLITPISNSWLGEQIIKSNGALISEHPLGYKPQKSDFPERNRIISGLSKAVLVVEGARKSGTLHTASHAAEQGRQVFAVPGQITSPMSEAPHFLIQNGAKLATSTRDILNELDLQLKTDYEEVEKVMPEGKEESVILALLENEPLHTDEIIRLSGLGINIVSSKLTMMELKGVVKNLGSGVYKKV</sequence>
<dbReference type="Gene3D" id="1.10.10.10">
    <property type="entry name" value="Winged helix-like DNA-binding domain superfamily/Winged helix DNA-binding domain"/>
    <property type="match status" value="1"/>
</dbReference>
<feature type="domain" description="DprA winged helix" evidence="3">
    <location>
        <begin position="306"/>
        <end position="352"/>
    </location>
</feature>
<comment type="similarity">
    <text evidence="1">Belongs to the DprA/Smf family.</text>
</comment>
<organism evidence="4 5">
    <name type="scientific">Candidatus Woesebacteria bacterium RBG_13_36_22</name>
    <dbReference type="NCBI Taxonomy" id="1802478"/>
    <lineage>
        <taxon>Bacteria</taxon>
        <taxon>Candidatus Woeseibacteriota</taxon>
    </lineage>
</organism>
<dbReference type="Pfam" id="PF17782">
    <property type="entry name" value="WHD_DprA"/>
    <property type="match status" value="1"/>
</dbReference>
<dbReference type="EMBL" id="MGFQ01000054">
    <property type="protein sequence ID" value="OGM08229.1"/>
    <property type="molecule type" value="Genomic_DNA"/>
</dbReference>
<evidence type="ECO:0000259" key="3">
    <source>
        <dbReference type="Pfam" id="PF17782"/>
    </source>
</evidence>
<dbReference type="SUPFAM" id="SSF47781">
    <property type="entry name" value="RuvA domain 2-like"/>
    <property type="match status" value="1"/>
</dbReference>
<evidence type="ECO:0000256" key="1">
    <source>
        <dbReference type="ARBA" id="ARBA00006525"/>
    </source>
</evidence>
<evidence type="ECO:0000313" key="5">
    <source>
        <dbReference type="Proteomes" id="UP000176939"/>
    </source>
</evidence>
<evidence type="ECO:0000313" key="4">
    <source>
        <dbReference type="EMBL" id="OGM08229.1"/>
    </source>
</evidence>
<dbReference type="SUPFAM" id="SSF102405">
    <property type="entry name" value="MCP/YpsA-like"/>
    <property type="match status" value="1"/>
</dbReference>
<dbReference type="NCBIfam" id="TIGR00732">
    <property type="entry name" value="dprA"/>
    <property type="match status" value="1"/>
</dbReference>
<dbReference type="Pfam" id="PF02481">
    <property type="entry name" value="DNA_processg_A"/>
    <property type="match status" value="1"/>
</dbReference>
<dbReference type="InterPro" id="IPR003488">
    <property type="entry name" value="DprA"/>
</dbReference>
<dbReference type="Proteomes" id="UP000176939">
    <property type="component" value="Unassembled WGS sequence"/>
</dbReference>
<dbReference type="InterPro" id="IPR041614">
    <property type="entry name" value="DprA_WH"/>
</dbReference>